<proteinExistence type="predicted"/>
<sequence length="80" mass="9204">YNIQVLLTIGDEKRVFQGLHKVDIYVNEEEVTENSLIIPNLSGENIIESFDDENGEIFGQYININNLSIIKSRDFKKSND</sequence>
<dbReference type="EMBL" id="JACJLL010000345">
    <property type="protein sequence ID" value="MBM6821059.1"/>
    <property type="molecule type" value="Genomic_DNA"/>
</dbReference>
<accession>A0ABS2FKN5</accession>
<dbReference type="Proteomes" id="UP000767334">
    <property type="component" value="Unassembled WGS sequence"/>
</dbReference>
<dbReference type="GO" id="GO:0016301">
    <property type="term" value="F:kinase activity"/>
    <property type="evidence" value="ECO:0007669"/>
    <property type="project" value="UniProtKB-KW"/>
</dbReference>
<comment type="caution">
    <text evidence="1">The sequence shown here is derived from an EMBL/GenBank/DDBJ whole genome shotgun (WGS) entry which is preliminary data.</text>
</comment>
<keyword evidence="1" id="KW-0418">Kinase</keyword>
<evidence type="ECO:0000313" key="2">
    <source>
        <dbReference type="Proteomes" id="UP000767334"/>
    </source>
</evidence>
<feature type="non-terminal residue" evidence="1">
    <location>
        <position position="80"/>
    </location>
</feature>
<evidence type="ECO:0000313" key="1">
    <source>
        <dbReference type="EMBL" id="MBM6821059.1"/>
    </source>
</evidence>
<feature type="non-terminal residue" evidence="1">
    <location>
        <position position="1"/>
    </location>
</feature>
<keyword evidence="2" id="KW-1185">Reference proteome</keyword>
<name>A0ABS2FKN5_9CLOT</name>
<keyword evidence="1" id="KW-0808">Transferase</keyword>
<reference evidence="1 2" key="1">
    <citation type="journal article" date="2021" name="Sci. Rep.">
        <title>The distribution of antibiotic resistance genes in chicken gut microbiota commensals.</title>
        <authorList>
            <person name="Juricova H."/>
            <person name="Matiasovicova J."/>
            <person name="Kubasova T."/>
            <person name="Cejkova D."/>
            <person name="Rychlik I."/>
        </authorList>
    </citation>
    <scope>NUCLEOTIDE SEQUENCE [LARGE SCALE GENOMIC DNA]</scope>
    <source>
        <strain evidence="1 2">An435</strain>
    </source>
</reference>
<organism evidence="1 2">
    <name type="scientific">Clostridium saudiense</name>
    <dbReference type="NCBI Taxonomy" id="1414720"/>
    <lineage>
        <taxon>Bacteria</taxon>
        <taxon>Bacillati</taxon>
        <taxon>Bacillota</taxon>
        <taxon>Clostridia</taxon>
        <taxon>Eubacteriales</taxon>
        <taxon>Clostridiaceae</taxon>
        <taxon>Clostridium</taxon>
    </lineage>
</organism>
<gene>
    <name evidence="1" type="ORF">H6A19_17435</name>
</gene>
<protein>
    <submittedName>
        <fullName evidence="1">Sensor histidine kinase</fullName>
    </submittedName>
</protein>